<feature type="transmembrane region" description="Helical" evidence="1">
    <location>
        <begin position="6"/>
        <end position="22"/>
    </location>
</feature>
<keyword evidence="1" id="KW-0812">Transmembrane</keyword>
<dbReference type="Pfam" id="PF24758">
    <property type="entry name" value="LRR_At5g56370"/>
    <property type="match status" value="1"/>
</dbReference>
<reference evidence="3" key="2">
    <citation type="submission" date="2015-03" db="UniProtKB">
        <authorList>
            <consortium name="EnsemblPlants"/>
        </authorList>
    </citation>
    <scope>IDENTIFICATION</scope>
</reference>
<dbReference type="InterPro" id="IPR032675">
    <property type="entry name" value="LRR_dom_sf"/>
</dbReference>
<dbReference type="Proteomes" id="UP000032141">
    <property type="component" value="Chromosome C7"/>
</dbReference>
<keyword evidence="4" id="KW-1185">Reference proteome</keyword>
<protein>
    <recommendedName>
        <fullName evidence="2">F-box domain-containing protein</fullName>
    </recommendedName>
</protein>
<dbReference type="Pfam" id="PF08387">
    <property type="entry name" value="FBD"/>
    <property type="match status" value="1"/>
</dbReference>
<dbReference type="SUPFAM" id="SSF52047">
    <property type="entry name" value="RNI-like"/>
    <property type="match status" value="1"/>
</dbReference>
<dbReference type="eggNOG" id="ENOG502RYTW">
    <property type="taxonomic scope" value="Eukaryota"/>
</dbReference>
<name>A0A0D3DG87_BRAOL</name>
<dbReference type="InterPro" id="IPR055411">
    <property type="entry name" value="LRR_FXL15/At3g58940/PEG3-like"/>
</dbReference>
<dbReference type="Gene3D" id="3.80.10.10">
    <property type="entry name" value="Ribonuclease Inhibitor"/>
    <property type="match status" value="1"/>
</dbReference>
<dbReference type="PROSITE" id="PS50181">
    <property type="entry name" value="FBOX"/>
    <property type="match status" value="1"/>
</dbReference>
<dbReference type="PANTHER" id="PTHR31900:SF34">
    <property type="entry name" value="EMB|CAB62440.1-RELATED"/>
    <property type="match status" value="1"/>
</dbReference>
<dbReference type="InterPro" id="IPR006566">
    <property type="entry name" value="FBD"/>
</dbReference>
<evidence type="ECO:0000313" key="4">
    <source>
        <dbReference type="Proteomes" id="UP000032141"/>
    </source>
</evidence>
<dbReference type="InterPro" id="IPR001810">
    <property type="entry name" value="F-box_dom"/>
</dbReference>
<sequence length="468" mass="53049">MSFAVIIITIVVIVVSFFISQLRSMKPFRFLQSAGSNRVELSLVTTSSYMDIISHLPDDLLLRILSFNTTKDAIPTSLLSKRWRSLWTLAPGLGFKDRNHNGNYERFTKFVYKSFVSNNAPVLERFHLSLVTGYPFFALDIAQWIHLAVIRHLRELRIETRPSKQVSIALPSTLYTSETLQRLTLINCLLLDVPAHVLIPSLKTLSLKFVTCSVTDKTSLQRLLSGCPNLEELSVEQDLIDFNIVVPSLQRLHMSQQSFESRRLYVLDAPSLKYLKITDTVSWNLRQIENMPELVRAHVNIWGGDSTQRFLKALTSVRHLTLSMTTPKFVNPSGVIFNQLVHLVLCTFSGHCWDLVICMLQDSPKLRFLKLIDDELGIYLSGIDIPTGWKQPSSVPECLLHSLEAFEWFGYRGRQGEKEMATYVLKNATCLKTATFSPLSTDLGEKYQMLKELASVATASASCQLLLD</sequence>
<evidence type="ECO:0000313" key="3">
    <source>
        <dbReference type="EnsemblPlants" id="Bo7g110860.1"/>
    </source>
</evidence>
<dbReference type="SUPFAM" id="SSF81383">
    <property type="entry name" value="F-box domain"/>
    <property type="match status" value="1"/>
</dbReference>
<dbReference type="InterPro" id="IPR053781">
    <property type="entry name" value="F-box_AtFBL13-like"/>
</dbReference>
<reference evidence="3 4" key="1">
    <citation type="journal article" date="2014" name="Genome Biol.">
        <title>Transcriptome and methylome profiling reveals relics of genome dominance in the mesopolyploid Brassica oleracea.</title>
        <authorList>
            <person name="Parkin I.A."/>
            <person name="Koh C."/>
            <person name="Tang H."/>
            <person name="Robinson S.J."/>
            <person name="Kagale S."/>
            <person name="Clarke W.E."/>
            <person name="Town C.D."/>
            <person name="Nixon J."/>
            <person name="Krishnakumar V."/>
            <person name="Bidwell S.L."/>
            <person name="Denoeud F."/>
            <person name="Belcram H."/>
            <person name="Links M.G."/>
            <person name="Just J."/>
            <person name="Clarke C."/>
            <person name="Bender T."/>
            <person name="Huebert T."/>
            <person name="Mason A.S."/>
            <person name="Pires J.C."/>
            <person name="Barker G."/>
            <person name="Moore J."/>
            <person name="Walley P.G."/>
            <person name="Manoli S."/>
            <person name="Batley J."/>
            <person name="Edwards D."/>
            <person name="Nelson M.N."/>
            <person name="Wang X."/>
            <person name="Paterson A.H."/>
            <person name="King G."/>
            <person name="Bancroft I."/>
            <person name="Chalhoub B."/>
            <person name="Sharpe A.G."/>
        </authorList>
    </citation>
    <scope>NUCLEOTIDE SEQUENCE</scope>
    <source>
        <strain evidence="3 4">cv. TO1000</strain>
    </source>
</reference>
<keyword evidence="1" id="KW-0472">Membrane</keyword>
<proteinExistence type="predicted"/>
<dbReference type="EnsemblPlants" id="Bo7g110860.1">
    <property type="protein sequence ID" value="Bo7g110860.1"/>
    <property type="gene ID" value="Bo7g110860"/>
</dbReference>
<dbReference type="AlphaFoldDB" id="A0A0D3DG87"/>
<dbReference type="PANTHER" id="PTHR31900">
    <property type="entry name" value="F-BOX/RNI SUPERFAMILY PROTEIN-RELATED"/>
    <property type="match status" value="1"/>
</dbReference>
<dbReference type="InterPro" id="IPR036047">
    <property type="entry name" value="F-box-like_dom_sf"/>
</dbReference>
<evidence type="ECO:0000259" key="2">
    <source>
        <dbReference type="PROSITE" id="PS50181"/>
    </source>
</evidence>
<keyword evidence="1" id="KW-1133">Transmembrane helix</keyword>
<dbReference type="SMART" id="SM00579">
    <property type="entry name" value="FBD"/>
    <property type="match status" value="1"/>
</dbReference>
<dbReference type="CDD" id="cd22160">
    <property type="entry name" value="F-box_AtFBL13-like"/>
    <property type="match status" value="1"/>
</dbReference>
<dbReference type="Gene3D" id="1.20.1280.50">
    <property type="match status" value="1"/>
</dbReference>
<accession>A0A0D3DG87</accession>
<evidence type="ECO:0000256" key="1">
    <source>
        <dbReference type="SAM" id="Phobius"/>
    </source>
</evidence>
<dbReference type="InterPro" id="IPR050232">
    <property type="entry name" value="FBL13/AtMIF1-like"/>
</dbReference>
<dbReference type="STRING" id="109376.A0A0D3DG87"/>
<dbReference type="OMA" id="HEMEVAK"/>
<dbReference type="Pfam" id="PF00646">
    <property type="entry name" value="F-box"/>
    <property type="match status" value="1"/>
</dbReference>
<dbReference type="Gramene" id="Bo7g110860.1">
    <property type="protein sequence ID" value="Bo7g110860.1"/>
    <property type="gene ID" value="Bo7g110860"/>
</dbReference>
<organism evidence="3 4">
    <name type="scientific">Brassica oleracea var. oleracea</name>
    <dbReference type="NCBI Taxonomy" id="109376"/>
    <lineage>
        <taxon>Eukaryota</taxon>
        <taxon>Viridiplantae</taxon>
        <taxon>Streptophyta</taxon>
        <taxon>Embryophyta</taxon>
        <taxon>Tracheophyta</taxon>
        <taxon>Spermatophyta</taxon>
        <taxon>Magnoliopsida</taxon>
        <taxon>eudicotyledons</taxon>
        <taxon>Gunneridae</taxon>
        <taxon>Pentapetalae</taxon>
        <taxon>rosids</taxon>
        <taxon>malvids</taxon>
        <taxon>Brassicales</taxon>
        <taxon>Brassicaceae</taxon>
        <taxon>Brassiceae</taxon>
        <taxon>Brassica</taxon>
    </lineage>
</organism>
<feature type="domain" description="F-box" evidence="2">
    <location>
        <begin position="50"/>
        <end position="86"/>
    </location>
</feature>
<dbReference type="HOGENOM" id="CLU_010721_1_2_1"/>